<feature type="compositionally biased region" description="Acidic residues" evidence="18">
    <location>
        <begin position="82"/>
        <end position="99"/>
    </location>
</feature>
<name>A0ABD2LPA6_9BILA</name>
<sequence length="699" mass="80923">MSSSTNDPGSEFVAREKSALAGLGDDFVAAAPPPQTNNEFVSINENEQEKEEEEPKRKKGAEEDEQENQRGEEEPRRKKGAEEEDEQENQRGEEEDEEEKEPRRKKGAEEDEEAEDEQENEREEEEEPRRKKRAEEEDEQENERGEEEDEEEEEPRRKKGAEEDEEAEDEQENEREEEEDEQEEEEELDEDEQEEEEELDEDECKDSPAYIPKQGRFYMHDEARARSVILQHTSLFAEEAEKGEEGQSTGGATQMDTAREPKTRADRVGRWKHDMFSEREQAPKSCREIFMRYGHDIRQPKGEETENEETEGQRGDRGRRIGQQRGFGGGRNATHNQPMTRDNQPTRDYPPLRDNQSTRGDQRMGRLVDEKGGWNQHDMYREQREQGPKSSRGNYMRYGQDSRPNGEEAEGQRGDRGRRIGQQRGFGGGRNATHNQPMTRDNQPMRGDQRMGRLVDEKGGWNQHDMYREQREQGPKSSRGNYMRYGQDNRPNVEETEGQRGDRGRRIGQQRGFGGGRNATHNQPMTRDNQPMRGDQRMGRLVDEKGGWNQHDMYREQREQGPKSSRGNYMRYGQDSRPNGEEAEGQRGDRGRRIGQQRGFGGGRNATHNQPMTRDNQPTRDYPPLRDNQPMRDNQPTRDYPPLRDNQSTRGDQRMGRLVDENSAAVPEDDVAPDGGDADNDDMGGFGRAHRTRAPSKFV</sequence>
<keyword evidence="21" id="KW-1185">Reference proteome</keyword>
<evidence type="ECO:0000256" key="18">
    <source>
        <dbReference type="SAM" id="MobiDB-lite"/>
    </source>
</evidence>
<feature type="compositionally biased region" description="Acidic residues" evidence="18">
    <location>
        <begin position="136"/>
        <end position="153"/>
    </location>
</feature>
<evidence type="ECO:0000313" key="21">
    <source>
        <dbReference type="Proteomes" id="UP001620626"/>
    </source>
</evidence>
<feature type="compositionally biased region" description="Polar residues" evidence="18">
    <location>
        <begin position="246"/>
        <end position="256"/>
    </location>
</feature>
<dbReference type="SMART" id="SM01044">
    <property type="entry name" value="Btz"/>
    <property type="match status" value="1"/>
</dbReference>
<evidence type="ECO:0000256" key="8">
    <source>
        <dbReference type="ARBA" id="ARBA00022490"/>
    </source>
</evidence>
<evidence type="ECO:0000256" key="15">
    <source>
        <dbReference type="ARBA" id="ARBA00023187"/>
    </source>
</evidence>
<protein>
    <recommendedName>
        <fullName evidence="6">Protein CASC3</fullName>
    </recommendedName>
</protein>
<keyword evidence="8" id="KW-0963">Cytoplasm</keyword>
<feature type="compositionally biased region" description="Polar residues" evidence="18">
    <location>
        <begin position="333"/>
        <end position="343"/>
    </location>
</feature>
<reference evidence="20 21" key="1">
    <citation type="submission" date="2024-10" db="EMBL/GenBank/DDBJ databases">
        <authorList>
            <person name="Kim D."/>
        </authorList>
    </citation>
    <scope>NUCLEOTIDE SEQUENCE [LARGE SCALE GENOMIC DNA]</scope>
    <source>
        <strain evidence="20">BH-2024</strain>
    </source>
</reference>
<evidence type="ECO:0000256" key="9">
    <source>
        <dbReference type="ARBA" id="ARBA00022664"/>
    </source>
</evidence>
<evidence type="ECO:0000256" key="11">
    <source>
        <dbReference type="ARBA" id="ARBA00022816"/>
    </source>
</evidence>
<feature type="compositionally biased region" description="Basic and acidic residues" evidence="18">
    <location>
        <begin position="360"/>
        <end position="387"/>
    </location>
</feature>
<evidence type="ECO:0000256" key="1">
    <source>
        <dbReference type="ARBA" id="ARBA00004210"/>
    </source>
</evidence>
<evidence type="ECO:0000256" key="6">
    <source>
        <dbReference type="ARBA" id="ARBA00019964"/>
    </source>
</evidence>
<dbReference type="GO" id="GO:0005681">
    <property type="term" value="C:spliceosomal complex"/>
    <property type="evidence" value="ECO:0007669"/>
    <property type="project" value="UniProtKB-KW"/>
</dbReference>
<feature type="compositionally biased region" description="Basic and acidic residues" evidence="18">
    <location>
        <begin position="257"/>
        <end position="304"/>
    </location>
</feature>
<feature type="compositionally biased region" description="Basic and acidic residues" evidence="18">
    <location>
        <begin position="651"/>
        <end position="660"/>
    </location>
</feature>
<dbReference type="GO" id="GO:0016607">
    <property type="term" value="C:nuclear speck"/>
    <property type="evidence" value="ECO:0007669"/>
    <property type="project" value="UniProtKB-SubCell"/>
</dbReference>
<evidence type="ECO:0000256" key="13">
    <source>
        <dbReference type="ARBA" id="ARBA00022884"/>
    </source>
</evidence>
<dbReference type="Proteomes" id="UP001620626">
    <property type="component" value="Unassembled WGS sequence"/>
</dbReference>
<keyword evidence="16" id="KW-0539">Nucleus</keyword>
<evidence type="ECO:0000256" key="7">
    <source>
        <dbReference type="ARBA" id="ARBA00022448"/>
    </source>
</evidence>
<keyword evidence="12" id="KW-0810">Translation regulation</keyword>
<comment type="caution">
    <text evidence="20">The sequence shown here is derived from an EMBL/GenBank/DDBJ whole genome shotgun (WGS) entry which is preliminary data.</text>
</comment>
<evidence type="ECO:0000256" key="4">
    <source>
        <dbReference type="ARBA" id="ARBA00004556"/>
    </source>
</evidence>
<organism evidence="20 21">
    <name type="scientific">Heterodera trifolii</name>
    <dbReference type="NCBI Taxonomy" id="157864"/>
    <lineage>
        <taxon>Eukaryota</taxon>
        <taxon>Metazoa</taxon>
        <taxon>Ecdysozoa</taxon>
        <taxon>Nematoda</taxon>
        <taxon>Chromadorea</taxon>
        <taxon>Rhabditida</taxon>
        <taxon>Tylenchina</taxon>
        <taxon>Tylenchomorpha</taxon>
        <taxon>Tylenchoidea</taxon>
        <taxon>Heteroderidae</taxon>
        <taxon>Heteroderinae</taxon>
        <taxon>Heterodera</taxon>
    </lineage>
</organism>
<proteinExistence type="inferred from homology"/>
<dbReference type="GO" id="GO:0048471">
    <property type="term" value="C:perinuclear region of cytoplasm"/>
    <property type="evidence" value="ECO:0007669"/>
    <property type="project" value="UniProtKB-SubCell"/>
</dbReference>
<feature type="compositionally biased region" description="Acidic residues" evidence="18">
    <location>
        <begin position="667"/>
        <end position="682"/>
    </location>
</feature>
<keyword evidence="14" id="KW-0866">Nonsense-mediated mRNA decay</keyword>
<feature type="compositionally biased region" description="Basic residues" evidence="18">
    <location>
        <begin position="688"/>
        <end position="699"/>
    </location>
</feature>
<dbReference type="PANTHER" id="PTHR13434:SF0">
    <property type="entry name" value="PROTEIN CASC3"/>
    <property type="match status" value="1"/>
</dbReference>
<dbReference type="GO" id="GO:0051028">
    <property type="term" value="P:mRNA transport"/>
    <property type="evidence" value="ECO:0007669"/>
    <property type="project" value="UniProtKB-KW"/>
</dbReference>
<evidence type="ECO:0000313" key="20">
    <source>
        <dbReference type="EMBL" id="KAL3117081.1"/>
    </source>
</evidence>
<keyword evidence="13" id="KW-0694">RNA-binding</keyword>
<dbReference type="GO" id="GO:0006397">
    <property type="term" value="P:mRNA processing"/>
    <property type="evidence" value="ECO:0007669"/>
    <property type="project" value="UniProtKB-KW"/>
</dbReference>
<feature type="compositionally biased region" description="Basic and acidic residues" evidence="18">
    <location>
        <begin position="491"/>
        <end position="505"/>
    </location>
</feature>
<evidence type="ECO:0000256" key="10">
    <source>
        <dbReference type="ARBA" id="ARBA00022728"/>
    </source>
</evidence>
<evidence type="ECO:0000259" key="19">
    <source>
        <dbReference type="SMART" id="SM01044"/>
    </source>
</evidence>
<feature type="region of interest" description="Disordered" evidence="18">
    <location>
        <begin position="236"/>
        <end position="699"/>
    </location>
</feature>
<dbReference type="InterPro" id="IPR018545">
    <property type="entry name" value="Btz_dom"/>
</dbReference>
<dbReference type="GO" id="GO:0006417">
    <property type="term" value="P:regulation of translation"/>
    <property type="evidence" value="ECO:0007669"/>
    <property type="project" value="UniProtKB-KW"/>
</dbReference>
<feature type="compositionally biased region" description="Basic and acidic residues" evidence="18">
    <location>
        <begin position="447"/>
        <end position="474"/>
    </location>
</feature>
<keyword evidence="11" id="KW-0509">mRNA transport</keyword>
<keyword evidence="7" id="KW-0813">Transport</keyword>
<dbReference type="Pfam" id="PF09405">
    <property type="entry name" value="Btz"/>
    <property type="match status" value="1"/>
</dbReference>
<keyword evidence="17" id="KW-0966">Cell projection</keyword>
<dbReference type="EMBL" id="JBICBT010000334">
    <property type="protein sequence ID" value="KAL3117081.1"/>
    <property type="molecule type" value="Genomic_DNA"/>
</dbReference>
<dbReference type="GO" id="GO:0030425">
    <property type="term" value="C:dendrite"/>
    <property type="evidence" value="ECO:0007669"/>
    <property type="project" value="UniProtKB-SubCell"/>
</dbReference>
<keyword evidence="15" id="KW-0508">mRNA splicing</keyword>
<keyword evidence="10" id="KW-0747">Spliceosome</keyword>
<feature type="compositionally biased region" description="Acidic residues" evidence="18">
    <location>
        <begin position="162"/>
        <end position="204"/>
    </location>
</feature>
<evidence type="ECO:0000256" key="2">
    <source>
        <dbReference type="ARBA" id="ARBA00004279"/>
    </source>
</evidence>
<comment type="subcellular location">
    <subcellularLocation>
        <location evidence="2">Cell projection</location>
        <location evidence="2">Dendrite</location>
    </subcellularLocation>
    <subcellularLocation>
        <location evidence="1">Cytoplasm</location>
        <location evidence="1">Stress granule</location>
    </subcellularLocation>
    <subcellularLocation>
        <location evidence="4">Cytoplasm</location>
        <location evidence="4">Perinuclear region</location>
    </subcellularLocation>
    <subcellularLocation>
        <location evidence="3">Nucleus speckle</location>
    </subcellularLocation>
</comment>
<feature type="compositionally biased region" description="Polar residues" evidence="18">
    <location>
        <begin position="432"/>
        <end position="442"/>
    </location>
</feature>
<dbReference type="PANTHER" id="PTHR13434">
    <property type="entry name" value="PROTEIN CASC3"/>
    <property type="match status" value="1"/>
</dbReference>
<evidence type="ECO:0000256" key="12">
    <source>
        <dbReference type="ARBA" id="ARBA00022845"/>
    </source>
</evidence>
<dbReference type="InterPro" id="IPR028544">
    <property type="entry name" value="CASC3"/>
</dbReference>
<feature type="compositionally biased region" description="Polar residues" evidence="18">
    <location>
        <begin position="519"/>
        <end position="529"/>
    </location>
</feature>
<evidence type="ECO:0000256" key="17">
    <source>
        <dbReference type="ARBA" id="ARBA00023273"/>
    </source>
</evidence>
<keyword evidence="9" id="KW-0507">mRNA processing</keyword>
<feature type="compositionally biased region" description="Polar residues" evidence="18">
    <location>
        <begin position="606"/>
        <end position="616"/>
    </location>
</feature>
<gene>
    <name evidence="20" type="ORF">niasHT_007484</name>
</gene>
<evidence type="ECO:0000256" key="16">
    <source>
        <dbReference type="ARBA" id="ARBA00023242"/>
    </source>
</evidence>
<evidence type="ECO:0000256" key="3">
    <source>
        <dbReference type="ARBA" id="ARBA00004324"/>
    </source>
</evidence>
<feature type="region of interest" description="Disordered" evidence="18">
    <location>
        <begin position="24"/>
        <end position="217"/>
    </location>
</feature>
<evidence type="ECO:0000256" key="14">
    <source>
        <dbReference type="ARBA" id="ARBA00023161"/>
    </source>
</evidence>
<dbReference type="GO" id="GO:0003723">
    <property type="term" value="F:RNA binding"/>
    <property type="evidence" value="ECO:0007669"/>
    <property type="project" value="UniProtKB-KW"/>
</dbReference>
<feature type="compositionally biased region" description="Basic and acidic residues" evidence="18">
    <location>
        <begin position="534"/>
        <end position="561"/>
    </location>
</feature>
<comment type="similarity">
    <text evidence="5">Belongs to the CASC3 family.</text>
</comment>
<dbReference type="GO" id="GO:0008380">
    <property type="term" value="P:RNA splicing"/>
    <property type="evidence" value="ECO:0007669"/>
    <property type="project" value="UniProtKB-KW"/>
</dbReference>
<evidence type="ECO:0000256" key="5">
    <source>
        <dbReference type="ARBA" id="ARBA00009548"/>
    </source>
</evidence>
<feature type="compositionally biased region" description="Basic and acidic residues" evidence="18">
    <location>
        <begin position="67"/>
        <end position="76"/>
    </location>
</feature>
<feature type="domain" description="Btz" evidence="19">
    <location>
        <begin position="159"/>
        <end position="302"/>
    </location>
</feature>
<dbReference type="AlphaFoldDB" id="A0ABD2LPA6"/>
<feature type="compositionally biased region" description="Basic and acidic residues" evidence="18">
    <location>
        <begin position="404"/>
        <end position="418"/>
    </location>
</feature>
<feature type="compositionally biased region" description="Acidic residues" evidence="18">
    <location>
        <begin position="109"/>
        <end position="126"/>
    </location>
</feature>
<dbReference type="GO" id="GO:0010494">
    <property type="term" value="C:cytoplasmic stress granule"/>
    <property type="evidence" value="ECO:0007669"/>
    <property type="project" value="UniProtKB-SubCell"/>
</dbReference>
<feature type="compositionally biased region" description="Basic and acidic residues" evidence="18">
    <location>
        <begin position="578"/>
        <end position="592"/>
    </location>
</feature>
<accession>A0ABD2LPA6</accession>
<dbReference type="GO" id="GO:0000184">
    <property type="term" value="P:nuclear-transcribed mRNA catabolic process, nonsense-mediated decay"/>
    <property type="evidence" value="ECO:0007669"/>
    <property type="project" value="UniProtKB-KW"/>
</dbReference>